<dbReference type="Proteomes" id="UP000027222">
    <property type="component" value="Unassembled WGS sequence"/>
</dbReference>
<evidence type="ECO:0000313" key="3">
    <source>
        <dbReference type="Proteomes" id="UP000027222"/>
    </source>
</evidence>
<dbReference type="AlphaFoldDB" id="A0A067U3C5"/>
<proteinExistence type="predicted"/>
<organism evidence="2 3">
    <name type="scientific">Galerina marginata (strain CBS 339.88)</name>
    <dbReference type="NCBI Taxonomy" id="685588"/>
    <lineage>
        <taxon>Eukaryota</taxon>
        <taxon>Fungi</taxon>
        <taxon>Dikarya</taxon>
        <taxon>Basidiomycota</taxon>
        <taxon>Agaricomycotina</taxon>
        <taxon>Agaricomycetes</taxon>
        <taxon>Agaricomycetidae</taxon>
        <taxon>Agaricales</taxon>
        <taxon>Agaricineae</taxon>
        <taxon>Strophariaceae</taxon>
        <taxon>Galerina</taxon>
    </lineage>
</organism>
<accession>A0A067U3C5</accession>
<evidence type="ECO:0000313" key="2">
    <source>
        <dbReference type="EMBL" id="KDR85918.1"/>
    </source>
</evidence>
<name>A0A067U3C5_GALM3</name>
<dbReference type="HOGENOM" id="CLU_197734_0_0_1"/>
<evidence type="ECO:0000256" key="1">
    <source>
        <dbReference type="SAM" id="MobiDB-lite"/>
    </source>
</evidence>
<reference evidence="3" key="1">
    <citation type="journal article" date="2014" name="Proc. Natl. Acad. Sci. U.S.A.">
        <title>Extensive sampling of basidiomycete genomes demonstrates inadequacy of the white-rot/brown-rot paradigm for wood decay fungi.</title>
        <authorList>
            <person name="Riley R."/>
            <person name="Salamov A.A."/>
            <person name="Brown D.W."/>
            <person name="Nagy L.G."/>
            <person name="Floudas D."/>
            <person name="Held B.W."/>
            <person name="Levasseur A."/>
            <person name="Lombard V."/>
            <person name="Morin E."/>
            <person name="Otillar R."/>
            <person name="Lindquist E.A."/>
            <person name="Sun H."/>
            <person name="LaButti K.M."/>
            <person name="Schmutz J."/>
            <person name="Jabbour D."/>
            <person name="Luo H."/>
            <person name="Baker S.E."/>
            <person name="Pisabarro A.G."/>
            <person name="Walton J.D."/>
            <person name="Blanchette R.A."/>
            <person name="Henrissat B."/>
            <person name="Martin F."/>
            <person name="Cullen D."/>
            <person name="Hibbett D.S."/>
            <person name="Grigoriev I.V."/>
        </authorList>
    </citation>
    <scope>NUCLEOTIDE SEQUENCE [LARGE SCALE GENOMIC DNA]</scope>
    <source>
        <strain evidence="3">CBS 339.88</strain>
    </source>
</reference>
<feature type="region of interest" description="Disordered" evidence="1">
    <location>
        <begin position="1"/>
        <end position="42"/>
    </location>
</feature>
<gene>
    <name evidence="2" type="ORF">GALMADRAFT_393053</name>
</gene>
<dbReference type="OrthoDB" id="2854803at2759"/>
<dbReference type="EMBL" id="KL142367">
    <property type="protein sequence ID" value="KDR85918.1"/>
    <property type="molecule type" value="Genomic_DNA"/>
</dbReference>
<keyword evidence="3" id="KW-1185">Reference proteome</keyword>
<protein>
    <submittedName>
        <fullName evidence="2">Uncharacterized protein</fullName>
    </submittedName>
</protein>
<sequence length="74" mass="7775">MHSAAATTTFAIASTQQSSSTPTTVSCHGASSPSSCADHSSPQCCHCGWRGSHSPNCPFSILSCYRFQVVPNRL</sequence>